<sequence length="55" mass="5538">MGIDVTTAGIGLIAAFWASGVMPQAPGFIPGLEVSGIVRELGEGVTGLALRVREG</sequence>
<organism evidence="1 2">
    <name type="scientific">Brevibacterium salitolerans</name>
    <dbReference type="NCBI Taxonomy" id="1403566"/>
    <lineage>
        <taxon>Bacteria</taxon>
        <taxon>Bacillati</taxon>
        <taxon>Actinomycetota</taxon>
        <taxon>Actinomycetes</taxon>
        <taxon>Micrococcales</taxon>
        <taxon>Brevibacteriaceae</taxon>
        <taxon>Brevibacterium</taxon>
    </lineage>
</organism>
<dbReference type="InterPro" id="IPR011032">
    <property type="entry name" value="GroES-like_sf"/>
</dbReference>
<protein>
    <submittedName>
        <fullName evidence="1">Uncharacterized protein</fullName>
    </submittedName>
</protein>
<proteinExistence type="predicted"/>
<comment type="caution">
    <text evidence="1">The sequence shown here is derived from an EMBL/GenBank/DDBJ whole genome shotgun (WGS) entry which is preliminary data.</text>
</comment>
<reference evidence="1 2" key="1">
    <citation type="journal article" date="2019" name="Int. J. Syst. Evol. Microbiol.">
        <title>The Global Catalogue of Microorganisms (GCM) 10K type strain sequencing project: providing services to taxonomists for standard genome sequencing and annotation.</title>
        <authorList>
            <consortium name="The Broad Institute Genomics Platform"/>
            <consortium name="The Broad Institute Genome Sequencing Center for Infectious Disease"/>
            <person name="Wu L."/>
            <person name="Ma J."/>
        </authorList>
    </citation>
    <scope>NUCLEOTIDE SEQUENCE [LARGE SCALE GENOMIC DNA]</scope>
    <source>
        <strain evidence="1 2">JCM 15900</strain>
    </source>
</reference>
<dbReference type="Proteomes" id="UP001500984">
    <property type="component" value="Unassembled WGS sequence"/>
</dbReference>
<dbReference type="Gene3D" id="3.90.180.10">
    <property type="entry name" value="Medium-chain alcohol dehydrogenases, catalytic domain"/>
    <property type="match status" value="1"/>
</dbReference>
<gene>
    <name evidence="1" type="ORF">GCM10009823_00930</name>
</gene>
<evidence type="ECO:0000313" key="2">
    <source>
        <dbReference type="Proteomes" id="UP001500984"/>
    </source>
</evidence>
<dbReference type="RefSeq" id="WP_344334336.1">
    <property type="nucleotide sequence ID" value="NZ_BAAAPZ010000001.1"/>
</dbReference>
<dbReference type="EMBL" id="BAAAPZ010000001">
    <property type="protein sequence ID" value="GAA2086881.1"/>
    <property type="molecule type" value="Genomic_DNA"/>
</dbReference>
<name>A0ABN2W9M1_9MICO</name>
<accession>A0ABN2W9M1</accession>
<keyword evidence="2" id="KW-1185">Reference proteome</keyword>
<evidence type="ECO:0000313" key="1">
    <source>
        <dbReference type="EMBL" id="GAA2086881.1"/>
    </source>
</evidence>
<dbReference type="SUPFAM" id="SSF50129">
    <property type="entry name" value="GroES-like"/>
    <property type="match status" value="1"/>
</dbReference>